<keyword evidence="3" id="KW-1185">Reference proteome</keyword>
<dbReference type="Proteomes" id="UP000633365">
    <property type="component" value="Unassembled WGS sequence"/>
</dbReference>
<evidence type="ECO:0000256" key="1">
    <source>
        <dbReference type="SAM" id="MobiDB-lite"/>
    </source>
</evidence>
<proteinExistence type="predicted"/>
<reference evidence="2" key="1">
    <citation type="submission" date="2021-01" db="EMBL/GenBank/DDBJ databases">
        <title>Genome public.</title>
        <authorList>
            <person name="Liu C."/>
            <person name="Sun Q."/>
        </authorList>
    </citation>
    <scope>NUCLEOTIDE SEQUENCE</scope>
    <source>
        <strain evidence="2">M6</strain>
    </source>
</reference>
<evidence type="ECO:0000313" key="2">
    <source>
        <dbReference type="EMBL" id="MBK6088274.1"/>
    </source>
</evidence>
<feature type="compositionally biased region" description="Basic residues" evidence="1">
    <location>
        <begin position="62"/>
        <end position="74"/>
    </location>
</feature>
<sequence length="93" mass="10502">MKVIVDRIEENIVIVEADDENTYKLSSALCPDAREGDTLEINVIGKQLSKEEPHTIFERLRKNSNRKKDMKKAVKSGSSPEDDTVEKNAETPD</sequence>
<accession>A0A934U2I6</accession>
<gene>
    <name evidence="2" type="ORF">JKK62_06320</name>
</gene>
<dbReference type="RefSeq" id="WP_201427174.1">
    <property type="nucleotide sequence ID" value="NZ_JAEQMG010000048.1"/>
</dbReference>
<feature type="region of interest" description="Disordered" evidence="1">
    <location>
        <begin position="55"/>
        <end position="93"/>
    </location>
</feature>
<dbReference type="AlphaFoldDB" id="A0A934U2I6"/>
<protein>
    <submittedName>
        <fullName evidence="2">DUF3006 domain-containing protein</fullName>
    </submittedName>
</protein>
<organism evidence="2 3">
    <name type="scientific">Ruminococcus difficilis</name>
    <dbReference type="NCBI Taxonomy" id="2763069"/>
    <lineage>
        <taxon>Bacteria</taxon>
        <taxon>Bacillati</taxon>
        <taxon>Bacillota</taxon>
        <taxon>Clostridia</taxon>
        <taxon>Eubacteriales</taxon>
        <taxon>Oscillospiraceae</taxon>
        <taxon>Ruminococcus</taxon>
    </lineage>
</organism>
<dbReference type="EMBL" id="JAEQMG010000048">
    <property type="protein sequence ID" value="MBK6088274.1"/>
    <property type="molecule type" value="Genomic_DNA"/>
</dbReference>
<evidence type="ECO:0000313" key="3">
    <source>
        <dbReference type="Proteomes" id="UP000633365"/>
    </source>
</evidence>
<comment type="caution">
    <text evidence="2">The sequence shown here is derived from an EMBL/GenBank/DDBJ whole genome shotgun (WGS) entry which is preliminary data.</text>
</comment>
<name>A0A934U2I6_9FIRM</name>